<accession>A0ABV0XHH9</accession>
<sequence>MEPLLTFSSLCWSEVLRVNEKIICRSFRPAPGLLEARKLDSTAAFIFLVLLIKPNKTNMLQNRTVWTSNPEIPDTNYSPNAPWNKYVNINYGPSDGNVKLLSVVLIYERSSAVDPLLKQEGCSSGSSETHFNSLWNLHRTCSAPAIKSEILKHRTEMEVLQNSQSFKD</sequence>
<evidence type="ECO:0000313" key="1">
    <source>
        <dbReference type="EMBL" id="MEQ2280863.1"/>
    </source>
</evidence>
<dbReference type="EMBL" id="JAHRIP010002328">
    <property type="protein sequence ID" value="MEQ2280863.1"/>
    <property type="molecule type" value="Genomic_DNA"/>
</dbReference>
<comment type="caution">
    <text evidence="1">The sequence shown here is derived from an EMBL/GenBank/DDBJ whole genome shotgun (WGS) entry which is preliminary data.</text>
</comment>
<name>A0ABV0XHH9_9TELE</name>
<protein>
    <submittedName>
        <fullName evidence="1">Uncharacterized protein</fullName>
    </submittedName>
</protein>
<proteinExistence type="predicted"/>
<dbReference type="Proteomes" id="UP001469553">
    <property type="component" value="Unassembled WGS sequence"/>
</dbReference>
<gene>
    <name evidence="1" type="ORF">AMECASPLE_024417</name>
</gene>
<organism evidence="1 2">
    <name type="scientific">Ameca splendens</name>
    <dbReference type="NCBI Taxonomy" id="208324"/>
    <lineage>
        <taxon>Eukaryota</taxon>
        <taxon>Metazoa</taxon>
        <taxon>Chordata</taxon>
        <taxon>Craniata</taxon>
        <taxon>Vertebrata</taxon>
        <taxon>Euteleostomi</taxon>
        <taxon>Actinopterygii</taxon>
        <taxon>Neopterygii</taxon>
        <taxon>Teleostei</taxon>
        <taxon>Neoteleostei</taxon>
        <taxon>Acanthomorphata</taxon>
        <taxon>Ovalentaria</taxon>
        <taxon>Atherinomorphae</taxon>
        <taxon>Cyprinodontiformes</taxon>
        <taxon>Goodeidae</taxon>
        <taxon>Ameca</taxon>
    </lineage>
</organism>
<keyword evidence="2" id="KW-1185">Reference proteome</keyword>
<evidence type="ECO:0000313" key="2">
    <source>
        <dbReference type="Proteomes" id="UP001469553"/>
    </source>
</evidence>
<reference evidence="1 2" key="1">
    <citation type="submission" date="2021-06" db="EMBL/GenBank/DDBJ databases">
        <authorList>
            <person name="Palmer J.M."/>
        </authorList>
    </citation>
    <scope>NUCLEOTIDE SEQUENCE [LARGE SCALE GENOMIC DNA]</scope>
    <source>
        <strain evidence="1 2">AS_MEX2019</strain>
        <tissue evidence="1">Muscle</tissue>
    </source>
</reference>